<organism evidence="2 3">
    <name type="scientific">Stieleria maiorica</name>
    <dbReference type="NCBI Taxonomy" id="2795974"/>
    <lineage>
        <taxon>Bacteria</taxon>
        <taxon>Pseudomonadati</taxon>
        <taxon>Planctomycetota</taxon>
        <taxon>Planctomycetia</taxon>
        <taxon>Pirellulales</taxon>
        <taxon>Pirellulaceae</taxon>
        <taxon>Stieleria</taxon>
    </lineage>
</organism>
<dbReference type="KEGG" id="smam:Mal15_22200"/>
<dbReference type="Pfam" id="PF08707">
    <property type="entry name" value="PriCT_2"/>
    <property type="match status" value="1"/>
</dbReference>
<reference evidence="2 3" key="1">
    <citation type="submission" date="2019-02" db="EMBL/GenBank/DDBJ databases">
        <title>Planctomycetal bacteria perform biofilm scaping via a novel small molecule.</title>
        <authorList>
            <person name="Jeske O."/>
            <person name="Boedeker C."/>
            <person name="Wiegand S."/>
            <person name="Breitling P."/>
            <person name="Kallscheuer N."/>
            <person name="Jogler M."/>
            <person name="Rohde M."/>
            <person name="Petersen J."/>
            <person name="Medema M.H."/>
            <person name="Surup F."/>
            <person name="Jogler C."/>
        </authorList>
    </citation>
    <scope>NUCLEOTIDE SEQUENCE [LARGE SCALE GENOMIC DNA]</scope>
    <source>
        <strain evidence="2 3">Mal15</strain>
    </source>
</reference>
<dbReference type="AlphaFoldDB" id="A0A5B9MAB5"/>
<evidence type="ECO:0000313" key="3">
    <source>
        <dbReference type="Proteomes" id="UP000321353"/>
    </source>
</evidence>
<evidence type="ECO:0000313" key="2">
    <source>
        <dbReference type="EMBL" id="QEF98172.1"/>
    </source>
</evidence>
<feature type="domain" description="Primase C-terminal 2" evidence="1">
    <location>
        <begin position="210"/>
        <end position="284"/>
    </location>
</feature>
<dbReference type="Pfam" id="PF13481">
    <property type="entry name" value="AAA_25"/>
    <property type="match status" value="1"/>
</dbReference>
<evidence type="ECO:0000259" key="1">
    <source>
        <dbReference type="Pfam" id="PF08707"/>
    </source>
</evidence>
<accession>A0A5B9MAB5</accession>
<dbReference type="Gene3D" id="3.40.50.300">
    <property type="entry name" value="P-loop containing nucleotide triphosphate hydrolases"/>
    <property type="match status" value="1"/>
</dbReference>
<dbReference type="InterPro" id="IPR014819">
    <property type="entry name" value="PriCT_2"/>
</dbReference>
<dbReference type="EMBL" id="CP036264">
    <property type="protein sequence ID" value="QEF98172.1"/>
    <property type="molecule type" value="Genomic_DNA"/>
</dbReference>
<protein>
    <recommendedName>
        <fullName evidence="1">Primase C-terminal 2 domain-containing protein</fullName>
    </recommendedName>
</protein>
<dbReference type="SUPFAM" id="SSF52540">
    <property type="entry name" value="P-loop containing nucleoside triphosphate hydrolases"/>
    <property type="match status" value="1"/>
</dbReference>
<name>A0A5B9MAB5_9BACT</name>
<keyword evidence="3" id="KW-1185">Reference proteome</keyword>
<proteinExistence type="predicted"/>
<dbReference type="Proteomes" id="UP000321353">
    <property type="component" value="Chromosome"/>
</dbReference>
<gene>
    <name evidence="2" type="ORF">Mal15_22200</name>
</gene>
<dbReference type="InterPro" id="IPR027417">
    <property type="entry name" value="P-loop_NTPase"/>
</dbReference>
<dbReference type="GO" id="GO:0016817">
    <property type="term" value="F:hydrolase activity, acting on acid anhydrides"/>
    <property type="evidence" value="ECO:0007669"/>
    <property type="project" value="InterPro"/>
</dbReference>
<sequence>MEPKPDTIGVRLDKIPEAIRVLDRWILWSLEWKRRGDGSEKWTKIPKQPSGRWAAVNSPETWCSFDEATQAMESGKFSGLGLVLPPGIVGVDLDDCYSGEGFSEQAKMILAMMPTYAEISPSGSGVKLLAAGALSAEMRKISHGRGVELYDGASTGRFFCITGHALEKERHHQITSQRDSLHAVQAMISEPKKLQEKYDRDPAKISKAIEYLEHLDESRCEEYSDWLSVGMALHWCDPSEEMFRHWCRWSQQSAKFDEDDALQTWESFRREEGERVITIGWLERAAKDDGFDPDRFRTGMQSGTSLLAKKITRDFLVEDFMVRGEPMIIGGAAKALKTTVALELAVSIATGTPFLGTYNVPKRERVLFISGESGESTLQENLRLIAESKGLSGADLADFQISFKLPKLDDATIVEDLIEELRESEVDIVFVDPLYRSLRVGDSASNVYSMGEQLELIAEQIHRAGITVVLLHHFKKQGKSFADPPELEDLSQSGVAEFGRQFLLIKRREAYQMDGNHTLWFHWGGSAGHQGMKMLEACTGTRATGLTWATTLRSPQEWKAVREELQAAEKDQESEDLKDRVYAFIGQHQGCTKAEVEQGIAGRGKQIRDVIAALINEDEVVVKKGAHNKHLLFQIVPDELDELDEL</sequence>